<feature type="transmembrane region" description="Helical" evidence="9">
    <location>
        <begin position="237"/>
        <end position="262"/>
    </location>
</feature>
<feature type="transmembrane region" description="Helical" evidence="9">
    <location>
        <begin position="274"/>
        <end position="298"/>
    </location>
</feature>
<feature type="transmembrane region" description="Helical" evidence="9">
    <location>
        <begin position="401"/>
        <end position="422"/>
    </location>
</feature>
<dbReference type="Proteomes" id="UP000608530">
    <property type="component" value="Unassembled WGS sequence"/>
</dbReference>
<evidence type="ECO:0000256" key="1">
    <source>
        <dbReference type="ARBA" id="ARBA00004141"/>
    </source>
</evidence>
<feature type="transmembrane region" description="Helical" evidence="9">
    <location>
        <begin position="168"/>
        <end position="185"/>
    </location>
</feature>
<feature type="transmembrane region" description="Helical" evidence="9">
    <location>
        <begin position="97"/>
        <end position="124"/>
    </location>
</feature>
<feature type="transmembrane region" description="Helical" evidence="9">
    <location>
        <begin position="319"/>
        <end position="341"/>
    </location>
</feature>
<dbReference type="RefSeq" id="WP_200113871.1">
    <property type="nucleotide sequence ID" value="NZ_JAEHOH010000003.1"/>
</dbReference>
<comment type="caution">
    <text evidence="10">The sequence shown here is derived from an EMBL/GenBank/DDBJ whole genome shotgun (WGS) entry which is preliminary data.</text>
</comment>
<evidence type="ECO:0000256" key="8">
    <source>
        <dbReference type="SAM" id="MobiDB-lite"/>
    </source>
</evidence>
<dbReference type="GO" id="GO:0005886">
    <property type="term" value="C:plasma membrane"/>
    <property type="evidence" value="ECO:0007669"/>
    <property type="project" value="TreeGrafter"/>
</dbReference>
<dbReference type="GO" id="GO:0022857">
    <property type="term" value="F:transmembrane transporter activity"/>
    <property type="evidence" value="ECO:0007669"/>
    <property type="project" value="InterPro"/>
</dbReference>
<dbReference type="Pfam" id="PF02133">
    <property type="entry name" value="Transp_cyt_pur"/>
    <property type="match status" value="1"/>
</dbReference>
<dbReference type="InterPro" id="IPR026030">
    <property type="entry name" value="Pur-cyt_permease_Fcy2/21/22"/>
</dbReference>
<gene>
    <name evidence="10" type="ORF">JD276_03270</name>
</gene>
<evidence type="ECO:0000256" key="7">
    <source>
        <dbReference type="PIRNR" id="PIRNR002744"/>
    </source>
</evidence>
<evidence type="ECO:0000313" key="10">
    <source>
        <dbReference type="EMBL" id="MBK0418049.1"/>
    </source>
</evidence>
<dbReference type="PANTHER" id="PTHR31806:SF1">
    <property type="entry name" value="PURINE-CYTOSINE PERMEASE FCY2-RELATED"/>
    <property type="match status" value="1"/>
</dbReference>
<feature type="transmembrane region" description="Helical" evidence="9">
    <location>
        <begin position="347"/>
        <end position="368"/>
    </location>
</feature>
<comment type="similarity">
    <text evidence="2 7">Belongs to the purine-cytosine permease (2.A.39) family.</text>
</comment>
<evidence type="ECO:0000256" key="5">
    <source>
        <dbReference type="ARBA" id="ARBA00022989"/>
    </source>
</evidence>
<name>A0A934Q469_9MICO</name>
<protein>
    <submittedName>
        <fullName evidence="10">Cytosine permease</fullName>
    </submittedName>
</protein>
<feature type="transmembrane region" description="Helical" evidence="9">
    <location>
        <begin position="130"/>
        <end position="156"/>
    </location>
</feature>
<keyword evidence="11" id="KW-1185">Reference proteome</keyword>
<feature type="compositionally biased region" description="Basic and acidic residues" evidence="8">
    <location>
        <begin position="467"/>
        <end position="482"/>
    </location>
</feature>
<keyword evidence="4 9" id="KW-0812">Transmembrane</keyword>
<feature type="transmembrane region" description="Helical" evidence="9">
    <location>
        <begin position="434"/>
        <end position="455"/>
    </location>
</feature>
<dbReference type="AlphaFoldDB" id="A0A934Q469"/>
<proteinExistence type="inferred from homology"/>
<reference evidence="10" key="1">
    <citation type="submission" date="2020-12" db="EMBL/GenBank/DDBJ databases">
        <title>Leucobacter sp. CAS1, isolated from Chromium sludge.</title>
        <authorList>
            <person name="Xu Z."/>
        </authorList>
    </citation>
    <scope>NUCLEOTIDE SEQUENCE</scope>
    <source>
        <strain evidence="10">CSA1</strain>
    </source>
</reference>
<evidence type="ECO:0000256" key="2">
    <source>
        <dbReference type="ARBA" id="ARBA00008974"/>
    </source>
</evidence>
<dbReference type="EMBL" id="JAEHOH010000003">
    <property type="protein sequence ID" value="MBK0418049.1"/>
    <property type="molecule type" value="Genomic_DNA"/>
</dbReference>
<feature type="transmembrane region" description="Helical" evidence="9">
    <location>
        <begin position="56"/>
        <end position="76"/>
    </location>
</feature>
<evidence type="ECO:0000256" key="3">
    <source>
        <dbReference type="ARBA" id="ARBA00022448"/>
    </source>
</evidence>
<organism evidence="10 11">
    <name type="scientific">Leucobacter chromiisoli</name>
    <dbReference type="NCBI Taxonomy" id="2796471"/>
    <lineage>
        <taxon>Bacteria</taxon>
        <taxon>Bacillati</taxon>
        <taxon>Actinomycetota</taxon>
        <taxon>Actinomycetes</taxon>
        <taxon>Micrococcales</taxon>
        <taxon>Microbacteriaceae</taxon>
        <taxon>Leucobacter</taxon>
    </lineage>
</organism>
<comment type="subcellular location">
    <subcellularLocation>
        <location evidence="1">Membrane</location>
        <topology evidence="1">Multi-pass membrane protein</topology>
    </subcellularLocation>
</comment>
<dbReference type="Gene3D" id="1.10.4160.10">
    <property type="entry name" value="Hydantoin permease"/>
    <property type="match status" value="1"/>
</dbReference>
<keyword evidence="5 9" id="KW-1133">Transmembrane helix</keyword>
<feature type="region of interest" description="Disordered" evidence="8">
    <location>
        <begin position="463"/>
        <end position="482"/>
    </location>
</feature>
<dbReference type="PANTHER" id="PTHR31806">
    <property type="entry name" value="PURINE-CYTOSINE PERMEASE FCY2-RELATED"/>
    <property type="match status" value="1"/>
</dbReference>
<evidence type="ECO:0000256" key="4">
    <source>
        <dbReference type="ARBA" id="ARBA00022692"/>
    </source>
</evidence>
<evidence type="ECO:0000256" key="9">
    <source>
        <dbReference type="SAM" id="Phobius"/>
    </source>
</evidence>
<keyword evidence="6 7" id="KW-0472">Membrane</keyword>
<feature type="transmembrane region" description="Helical" evidence="9">
    <location>
        <begin position="197"/>
        <end position="217"/>
    </location>
</feature>
<evidence type="ECO:0000256" key="6">
    <source>
        <dbReference type="ARBA" id="ARBA00023136"/>
    </source>
</evidence>
<keyword evidence="3 7" id="KW-0813">Transport</keyword>
<sequence length="482" mass="50963">MSGPVEQRGIDLVPLQNRYGKPRDLFFLWAGTTTNIYTVTYGALLVLVFGLSFPQAVIAIVAGNILAYPLLGLTSLQGPTTGTTTMTISRASLGPNAARVNGVFSWLMLIGFQAGGLILVYYAVDALLGFAGLAVDGALQIALIALLGVIQMLLPLFGHRLLMAAQKYATVVFAVAFVVLAVLIVPQIRPDSADVPFSMMGMISAIALVVVSGGLSWAPSGANFSRYLPAESNPRSIALWAGLGGFLPYVLLQTLGAGMATVAVDDTIDLTNPLAIPAMLPTAFAVPFLLLVVVGLMVQNSTNIYSSGLNLQTAGIHAPRWLIVITDTVACVVIAVIAVSQSSFYELLNAFVASLSIWLAPWVTIYLIDWIMRRGRYRLSGLANERGGVYWGTGGVRWPGFISLVVGMVAAALCANTGTFVGPVTQLFSPDAPAYAPDLSIIVGMVVSGLLYAILNRTDPTLQASPEHAHPGTAHDEEFTHA</sequence>
<accession>A0A934Q469</accession>
<dbReference type="InterPro" id="IPR001248">
    <property type="entry name" value="Pur-cyt_permease"/>
</dbReference>
<feature type="transmembrane region" description="Helical" evidence="9">
    <location>
        <begin position="25"/>
        <end position="50"/>
    </location>
</feature>
<evidence type="ECO:0000313" key="11">
    <source>
        <dbReference type="Proteomes" id="UP000608530"/>
    </source>
</evidence>
<dbReference type="PIRSF" id="PIRSF002744">
    <property type="entry name" value="Pur-cyt_permease"/>
    <property type="match status" value="1"/>
</dbReference>